<gene>
    <name evidence="2" type="ORF">SAMN05216240_0505</name>
</gene>
<dbReference type="RefSeq" id="WP_015908854.1">
    <property type="nucleotide sequence ID" value="NZ_FUZJ01000001.1"/>
</dbReference>
<keyword evidence="1" id="KW-0175">Coiled coil</keyword>
<organism evidence="2 3">
    <name type="scientific">Caldicellulosiruptor bescii</name>
    <name type="common">Anaerocellum thermophilum</name>
    <dbReference type="NCBI Taxonomy" id="31899"/>
    <lineage>
        <taxon>Bacteria</taxon>
        <taxon>Bacillati</taxon>
        <taxon>Bacillota</taxon>
        <taxon>Bacillota incertae sedis</taxon>
        <taxon>Caldicellulosiruptorales</taxon>
        <taxon>Caldicellulosiruptoraceae</taxon>
        <taxon>Caldicellulosiruptor</taxon>
    </lineage>
</organism>
<evidence type="ECO:0000256" key="1">
    <source>
        <dbReference type="SAM" id="Coils"/>
    </source>
</evidence>
<dbReference type="GeneID" id="31773891"/>
<evidence type="ECO:0000313" key="2">
    <source>
        <dbReference type="EMBL" id="SMR91513.1"/>
    </source>
</evidence>
<dbReference type="EMBL" id="FXXC01000001">
    <property type="protein sequence ID" value="SMR91513.1"/>
    <property type="molecule type" value="Genomic_DNA"/>
</dbReference>
<evidence type="ECO:0008006" key="4">
    <source>
        <dbReference type="Google" id="ProtNLM"/>
    </source>
</evidence>
<keyword evidence="3" id="KW-1185">Reference proteome</keyword>
<protein>
    <recommendedName>
        <fullName evidence="4">Helix-turn-helix domain-containing protein</fullName>
    </recommendedName>
</protein>
<evidence type="ECO:0000313" key="3">
    <source>
        <dbReference type="Proteomes" id="UP000196803"/>
    </source>
</evidence>
<sequence length="117" mass="14401">MNVHELIKKMEELEKNIADIKKLLLEMTEKETRDFLTVEELRKKYRVGKNFLYWLCRNNFVENRYLNRKYYISEKSFIEYLKNTKRQQTSIISDNKISNNRVLQIEEKLQKYLESVK</sequence>
<dbReference type="Proteomes" id="UP000196803">
    <property type="component" value="Unassembled WGS sequence"/>
</dbReference>
<name>A0ABY1S675_CALBS</name>
<feature type="coiled-coil region" evidence="1">
    <location>
        <begin position="3"/>
        <end position="30"/>
    </location>
</feature>
<accession>A0ABY1S675</accession>
<reference evidence="2 3" key="1">
    <citation type="submission" date="2017-05" db="EMBL/GenBank/DDBJ databases">
        <authorList>
            <person name="Varghese N."/>
            <person name="Submissions S."/>
        </authorList>
    </citation>
    <scope>NUCLEOTIDE SEQUENCE [LARGE SCALE GENOMIC DNA]</scope>
    <source>
        <strain evidence="2 3">MACB1020</strain>
    </source>
</reference>
<comment type="caution">
    <text evidence="2">The sequence shown here is derived from an EMBL/GenBank/DDBJ whole genome shotgun (WGS) entry which is preliminary data.</text>
</comment>
<proteinExistence type="predicted"/>